<proteinExistence type="predicted"/>
<organism evidence="1 2">
    <name type="scientific">Chloebia gouldiae</name>
    <name type="common">Gouldian finch</name>
    <name type="synonym">Erythrura gouldiae</name>
    <dbReference type="NCBI Taxonomy" id="44316"/>
    <lineage>
        <taxon>Eukaryota</taxon>
        <taxon>Metazoa</taxon>
        <taxon>Chordata</taxon>
        <taxon>Craniata</taxon>
        <taxon>Vertebrata</taxon>
        <taxon>Euteleostomi</taxon>
        <taxon>Archelosauria</taxon>
        <taxon>Archosauria</taxon>
        <taxon>Dinosauria</taxon>
        <taxon>Saurischia</taxon>
        <taxon>Theropoda</taxon>
        <taxon>Coelurosauria</taxon>
        <taxon>Aves</taxon>
        <taxon>Neognathae</taxon>
        <taxon>Neoaves</taxon>
        <taxon>Telluraves</taxon>
        <taxon>Australaves</taxon>
        <taxon>Passeriformes</taxon>
        <taxon>Passeroidea</taxon>
        <taxon>Passeridae</taxon>
        <taxon>Chloebia</taxon>
    </lineage>
</organism>
<gene>
    <name evidence="1" type="ORF">DV515_00003240</name>
</gene>
<evidence type="ECO:0000313" key="1">
    <source>
        <dbReference type="EMBL" id="RLW08313.1"/>
    </source>
</evidence>
<keyword evidence="2" id="KW-1185">Reference proteome</keyword>
<dbReference type="AlphaFoldDB" id="A0A3L8STK3"/>
<sequence length="88" mass="9815">MSCVTVAIPDRYLRCAGALKTGACADLWLKPYRDVMKAEYQVEWSYIMFCSDWTLLLYGVSALPAIWDFSTYTLTCGQAAISSKTVKG</sequence>
<evidence type="ECO:0000313" key="2">
    <source>
        <dbReference type="Proteomes" id="UP000276834"/>
    </source>
</evidence>
<dbReference type="Proteomes" id="UP000276834">
    <property type="component" value="Unassembled WGS sequence"/>
</dbReference>
<dbReference type="EMBL" id="QUSF01000006">
    <property type="protein sequence ID" value="RLW08313.1"/>
    <property type="molecule type" value="Genomic_DNA"/>
</dbReference>
<name>A0A3L8STK3_CHLGU</name>
<accession>A0A3L8STK3</accession>
<protein>
    <submittedName>
        <fullName evidence="1">Uncharacterized protein</fullName>
    </submittedName>
</protein>
<reference evidence="1 2" key="1">
    <citation type="journal article" date="2018" name="Proc. R. Soc. B">
        <title>A non-coding region near Follistatin controls head colour polymorphism in the Gouldian finch.</title>
        <authorList>
            <person name="Toomey M.B."/>
            <person name="Marques C.I."/>
            <person name="Andrade P."/>
            <person name="Araujo P.M."/>
            <person name="Sabatino S."/>
            <person name="Gazda M.A."/>
            <person name="Afonso S."/>
            <person name="Lopes R.J."/>
            <person name="Corbo J.C."/>
            <person name="Carneiro M."/>
        </authorList>
    </citation>
    <scope>NUCLEOTIDE SEQUENCE [LARGE SCALE GENOMIC DNA]</scope>
    <source>
        <strain evidence="1">Red01</strain>
        <tissue evidence="1">Muscle</tissue>
    </source>
</reference>
<comment type="caution">
    <text evidence="1">The sequence shown here is derived from an EMBL/GenBank/DDBJ whole genome shotgun (WGS) entry which is preliminary data.</text>
</comment>